<dbReference type="UniPathway" id="UPA00109">
    <property type="reaction ID" value="UER00183"/>
</dbReference>
<evidence type="ECO:0000256" key="1">
    <source>
        <dbReference type="ARBA" id="ARBA00000441"/>
    </source>
</evidence>
<keyword evidence="6" id="KW-0456">Lyase</keyword>
<dbReference type="Gene3D" id="3.20.20.70">
    <property type="entry name" value="Aldolase class I"/>
    <property type="match status" value="1"/>
</dbReference>
<evidence type="ECO:0000256" key="2">
    <source>
        <dbReference type="ARBA" id="ARBA00004714"/>
    </source>
</evidence>
<gene>
    <name evidence="8" type="ORF">TSPGSL018_12429</name>
</gene>
<evidence type="ECO:0000256" key="5">
    <source>
        <dbReference type="ARBA" id="ARBA00023152"/>
    </source>
</evidence>
<comment type="catalytic activity">
    <reaction evidence="1">
        <text>beta-D-fructose 1,6-bisphosphate = D-glyceraldehyde 3-phosphate + dihydroxyacetone phosphate</text>
        <dbReference type="Rhea" id="RHEA:14729"/>
        <dbReference type="ChEBI" id="CHEBI:32966"/>
        <dbReference type="ChEBI" id="CHEBI:57642"/>
        <dbReference type="ChEBI" id="CHEBI:59776"/>
        <dbReference type="EC" id="4.1.2.13"/>
    </reaction>
</comment>
<evidence type="ECO:0000256" key="4">
    <source>
        <dbReference type="ARBA" id="ARBA00013068"/>
    </source>
</evidence>
<dbReference type="PANTHER" id="PTHR11627">
    <property type="entry name" value="FRUCTOSE-BISPHOSPHATE ALDOLASE"/>
    <property type="match status" value="1"/>
</dbReference>
<protein>
    <recommendedName>
        <fullName evidence="4">fructose-bisphosphate aldolase</fullName>
        <ecNumber evidence="4">4.1.2.13</ecNumber>
    </recommendedName>
</protein>
<comment type="pathway">
    <text evidence="2">Carbohydrate degradation; glycolysis; D-glyceraldehyde 3-phosphate and glycerone phosphate from D-glucose: step 4/4.</text>
</comment>
<feature type="compositionally biased region" description="Polar residues" evidence="7">
    <location>
        <begin position="1"/>
        <end position="19"/>
    </location>
</feature>
<feature type="region of interest" description="Disordered" evidence="7">
    <location>
        <begin position="1"/>
        <end position="23"/>
    </location>
</feature>
<dbReference type="GO" id="GO:0004332">
    <property type="term" value="F:fructose-bisphosphate aldolase activity"/>
    <property type="evidence" value="ECO:0007669"/>
    <property type="project" value="UniProtKB-EC"/>
</dbReference>
<dbReference type="InterPro" id="IPR000741">
    <property type="entry name" value="FBA_I"/>
</dbReference>
<evidence type="ECO:0000256" key="3">
    <source>
        <dbReference type="ARBA" id="ARBA00010387"/>
    </source>
</evidence>
<dbReference type="EC" id="4.1.2.13" evidence="4"/>
<evidence type="ECO:0000256" key="6">
    <source>
        <dbReference type="ARBA" id="ARBA00023239"/>
    </source>
</evidence>
<evidence type="ECO:0000256" key="7">
    <source>
        <dbReference type="SAM" id="MobiDB-lite"/>
    </source>
</evidence>
<reference evidence="8" key="1">
    <citation type="submission" date="2014-05" db="EMBL/GenBank/DDBJ databases">
        <title>The transcriptome of the halophilic microalga Tetraselmis sp. GSL018 isolated from the Great Salt Lake, Utah.</title>
        <authorList>
            <person name="Jinkerson R.E."/>
            <person name="D'Adamo S."/>
            <person name="Posewitz M.C."/>
        </authorList>
    </citation>
    <scope>NUCLEOTIDE SEQUENCE</scope>
    <source>
        <strain evidence="8">GSL018</strain>
    </source>
</reference>
<dbReference type="InterPro" id="IPR013785">
    <property type="entry name" value="Aldolase_TIM"/>
</dbReference>
<comment type="similarity">
    <text evidence="3">Belongs to the class I fructose-bisphosphate aldolase family.</text>
</comment>
<evidence type="ECO:0000313" key="8">
    <source>
        <dbReference type="EMBL" id="JAC66930.1"/>
    </source>
</evidence>
<accession>A0A061R8B5</accession>
<dbReference type="Pfam" id="PF00274">
    <property type="entry name" value="Glycolytic"/>
    <property type="match status" value="1"/>
</dbReference>
<dbReference type="EMBL" id="GBEZ01019655">
    <property type="protein sequence ID" value="JAC66930.1"/>
    <property type="molecule type" value="Transcribed_RNA"/>
</dbReference>
<dbReference type="GO" id="GO:0006096">
    <property type="term" value="P:glycolytic process"/>
    <property type="evidence" value="ECO:0007669"/>
    <property type="project" value="UniProtKB-UniPathway"/>
</dbReference>
<sequence length="434" mass="46308">MNSLTSVSSLQTPTLVQRSQLRRSRVPGVSKERALLVRRGDLSTGSSSPVLGCRRRRSAPAVASLLSCHGGSFLSREEKAELDKVAEAIAQPGKGITACDEGPGTIGARFEAVGIENTEENRRAYRQMLFETPDCNKYLSAAILDPETVYQKSTTDGLSFPEKLSSLGIVPGVKPHLKVYALPGQSGSTVMQGLDSLAARCREYKAAGCKFAKWRSPLTIDVAAGQPSDLVIEANMQDLARYALICQDEGLVPIIEPDISLKGTHDLETAVAINVKVQAMLYHACLNHGVYMEGTILKSNIVNPGKDCPVAYSVEEIAEANIATLKRCMPVAIRSANFLSGGQSLEDAAARLSAMNKAKGSFPVNLSFSWSAALQMPLFALCKGRGGLCLDEMSALYLEELKIASLAALGEYNPPSGQGDHVPPAVREAEAVAA</sequence>
<dbReference type="AlphaFoldDB" id="A0A061R8B5"/>
<keyword evidence="5" id="KW-0324">Glycolysis</keyword>
<dbReference type="NCBIfam" id="NF033379">
    <property type="entry name" value="FrucBisAld_I"/>
    <property type="match status" value="1"/>
</dbReference>
<name>A0A061R8B5_9CHLO</name>
<dbReference type="SUPFAM" id="SSF51569">
    <property type="entry name" value="Aldolase"/>
    <property type="match status" value="1"/>
</dbReference>
<proteinExistence type="inferred from homology"/>
<organism evidence="8">
    <name type="scientific">Tetraselmis sp. GSL018</name>
    <dbReference type="NCBI Taxonomy" id="582737"/>
    <lineage>
        <taxon>Eukaryota</taxon>
        <taxon>Viridiplantae</taxon>
        <taxon>Chlorophyta</taxon>
        <taxon>core chlorophytes</taxon>
        <taxon>Chlorodendrophyceae</taxon>
        <taxon>Chlorodendrales</taxon>
        <taxon>Chlorodendraceae</taxon>
        <taxon>Tetraselmis</taxon>
    </lineage>
</organism>